<dbReference type="SUPFAM" id="SSF49344">
    <property type="entry name" value="CBD9-like"/>
    <property type="match status" value="1"/>
</dbReference>
<dbReference type="OrthoDB" id="9786766at2"/>
<dbReference type="RefSeq" id="WP_097443153.1">
    <property type="nucleotide sequence ID" value="NZ_NBWU01000005.1"/>
</dbReference>
<feature type="domain" description="Carbohydrate-binding" evidence="2">
    <location>
        <begin position="53"/>
        <end position="207"/>
    </location>
</feature>
<organism evidence="4 5">
    <name type="scientific">Sediminicola luteus</name>
    <dbReference type="NCBI Taxonomy" id="319238"/>
    <lineage>
        <taxon>Bacteria</taxon>
        <taxon>Pseudomonadati</taxon>
        <taxon>Bacteroidota</taxon>
        <taxon>Flavobacteriia</taxon>
        <taxon>Flavobacteriales</taxon>
        <taxon>Flavobacteriaceae</taxon>
        <taxon>Sediminicola</taxon>
    </lineage>
</organism>
<dbReference type="EMBL" id="NBWU01000005">
    <property type="protein sequence ID" value="PCE63205.1"/>
    <property type="molecule type" value="Genomic_DNA"/>
</dbReference>
<protein>
    <submittedName>
        <fullName evidence="4">Hydrolase</fullName>
    </submittedName>
</protein>
<accession>A0A2A4G633</accession>
<feature type="signal peptide" evidence="1">
    <location>
        <begin position="1"/>
        <end position="19"/>
    </location>
</feature>
<dbReference type="Gene3D" id="2.60.40.1190">
    <property type="match status" value="1"/>
</dbReference>
<evidence type="ECO:0000313" key="5">
    <source>
        <dbReference type="Proteomes" id="UP000219559"/>
    </source>
</evidence>
<gene>
    <name evidence="4" type="ORF">B7P33_13320</name>
</gene>
<feature type="domain" description="DUF5916" evidence="3">
    <location>
        <begin position="247"/>
        <end position="887"/>
    </location>
</feature>
<evidence type="ECO:0000256" key="1">
    <source>
        <dbReference type="SAM" id="SignalP"/>
    </source>
</evidence>
<dbReference type="GO" id="GO:0004553">
    <property type="term" value="F:hydrolase activity, hydrolyzing O-glycosyl compounds"/>
    <property type="evidence" value="ECO:0007669"/>
    <property type="project" value="InterPro"/>
</dbReference>
<feature type="chain" id="PRO_5012381668" evidence="1">
    <location>
        <begin position="20"/>
        <end position="891"/>
    </location>
</feature>
<sequence>MKSRICCAILLLFGLGAFAQDAEENKKQGENGVTLIPRRIYTTQKITGEAPKIDGLLNDAAWKTVDWGNDFIQWTPDEGEAPSYQTKFKILYDDKNIYFGVLSLDDEPDKIVKRLSRRDGFEGDWIEINIDSYHDLRTAFSFNLSAAGVKGDEFISNDGQNWDESWNPIWYAKAQVTPEGWVAEIRIPLSQLRFGNAEEQVWGLQVMRRFFRNEERSTWQLIPREENGWVSKFGELHGLKDLVPQKQLEIQPYMVASLDTYEKEEGNPFRDGSDYTLSGGIDGKVGVTNDLTLDFTINPDFGQVEADPSRIALDGFQIFFEERRPFFVENKNIFDYRLSSSEAGNTFGFDNLFYSRRIGRSPHGSPDLNDGEFADTPDNTTILGAAKFSGKTKDGWSIGVLESVTASEKSEIEDENGNRREVEVEPLTNYLVARLQKDFNDRNSYIGGIITATNRNLPENLEYLHKSAYTGGLDFKHRWNDRSWYVGGDVVFSQVRGTTEAITRTQQANEHNFDRVDASYLDVDPNATDLVGTGGNLQLGRIGKGIIFESGFTWRSPKLELNDIGFQRLADDLRHYTWAGYRITKPFSIFRRIQFNYNHWFAWDYGGNIKRVQWNTNTNMTFKNNWNAGTGFNYKPTLYNNTALRGGPRLKLNPAFSQWLWFNTDRRKKVYFNGFMNYEVAKQSAFGYLGVEAGVTYQPINALKLSVFPEYGKFTDKLQYVENVSHGDQTRYVNGDISQETLSVSLRLSYNINPDLTLQYWGQPFVSRGRYTDFKYVTDATAADFYDRFHQYTDQQIAFDTDSEQYEIDENNDGEVDYSFGDPNFSFVQFRSNLVLRWEYIPGSEAYFVWSQGVTGSGDPMASLGNNLDTQILGQTLNNTFLVKLTYRFIL</sequence>
<dbReference type="InterPro" id="IPR045670">
    <property type="entry name" value="DUF5916"/>
</dbReference>
<dbReference type="GO" id="GO:0030246">
    <property type="term" value="F:carbohydrate binding"/>
    <property type="evidence" value="ECO:0007669"/>
    <property type="project" value="InterPro"/>
</dbReference>
<dbReference type="Pfam" id="PF19313">
    <property type="entry name" value="DUF5916"/>
    <property type="match status" value="1"/>
</dbReference>
<evidence type="ECO:0000259" key="3">
    <source>
        <dbReference type="Pfam" id="PF19313"/>
    </source>
</evidence>
<dbReference type="CDD" id="cd09618">
    <property type="entry name" value="CBM9_like_2"/>
    <property type="match status" value="1"/>
</dbReference>
<dbReference type="AlphaFoldDB" id="A0A2A4G633"/>
<name>A0A2A4G633_9FLAO</name>
<dbReference type="Proteomes" id="UP000219559">
    <property type="component" value="Unassembled WGS sequence"/>
</dbReference>
<evidence type="ECO:0000259" key="2">
    <source>
        <dbReference type="Pfam" id="PF06452"/>
    </source>
</evidence>
<proteinExistence type="predicted"/>
<keyword evidence="4" id="KW-0378">Hydrolase</keyword>
<evidence type="ECO:0000313" key="4">
    <source>
        <dbReference type="EMBL" id="PCE63205.1"/>
    </source>
</evidence>
<keyword evidence="1" id="KW-0732">Signal</keyword>
<dbReference type="GO" id="GO:0016052">
    <property type="term" value="P:carbohydrate catabolic process"/>
    <property type="evidence" value="ECO:0007669"/>
    <property type="project" value="InterPro"/>
</dbReference>
<dbReference type="InterPro" id="IPR010502">
    <property type="entry name" value="Carb-bd_dom_fam9"/>
</dbReference>
<reference evidence="4 5" key="1">
    <citation type="submission" date="2017-04" db="EMBL/GenBank/DDBJ databases">
        <title>A new member of the family Flavobacteriaceae isolated from ascidians.</title>
        <authorList>
            <person name="Chen L."/>
        </authorList>
    </citation>
    <scope>NUCLEOTIDE SEQUENCE [LARGE SCALE GENOMIC DNA]</scope>
    <source>
        <strain evidence="4 5">HQA918</strain>
    </source>
</reference>
<keyword evidence="5" id="KW-1185">Reference proteome</keyword>
<comment type="caution">
    <text evidence="4">The sequence shown here is derived from an EMBL/GenBank/DDBJ whole genome shotgun (WGS) entry which is preliminary data.</text>
</comment>
<dbReference type="Pfam" id="PF06452">
    <property type="entry name" value="CBM9_1"/>
    <property type="match status" value="1"/>
</dbReference>